<dbReference type="RefSeq" id="WP_197919924.1">
    <property type="nucleotide sequence ID" value="NZ_CAWPTA010000006.1"/>
</dbReference>
<gene>
    <name evidence="1" type="ORF">I5L03_01425</name>
</gene>
<comment type="caution">
    <text evidence="1">The sequence shown here is derived from an EMBL/GenBank/DDBJ whole genome shotgun (WGS) entry which is preliminary data.</text>
</comment>
<keyword evidence="2" id="KW-1185">Reference proteome</keyword>
<reference evidence="1 2" key="1">
    <citation type="submission" date="2020-11" db="EMBL/GenBank/DDBJ databases">
        <title>Erythrobacter sediminis sp. nov., a marine bacterium from a tidal flat of Garorim Bay.</title>
        <authorList>
            <person name="Kim D."/>
            <person name="Yoo Y."/>
            <person name="Kim J.-J."/>
        </authorList>
    </citation>
    <scope>NUCLEOTIDE SEQUENCE [LARGE SCALE GENOMIC DNA]</scope>
    <source>
        <strain evidence="1 2">JGD-13</strain>
    </source>
</reference>
<name>A0ABS0MZV2_9SPHN</name>
<protein>
    <submittedName>
        <fullName evidence="1">Nucleotidyltransferase family protein</fullName>
    </submittedName>
</protein>
<proteinExistence type="predicted"/>
<organism evidence="1 2">
    <name type="scientific">Aurantiacibacter sediminis</name>
    <dbReference type="NCBI Taxonomy" id="2793064"/>
    <lineage>
        <taxon>Bacteria</taxon>
        <taxon>Pseudomonadati</taxon>
        <taxon>Pseudomonadota</taxon>
        <taxon>Alphaproteobacteria</taxon>
        <taxon>Sphingomonadales</taxon>
        <taxon>Erythrobacteraceae</taxon>
        <taxon>Aurantiacibacter</taxon>
    </lineage>
</organism>
<evidence type="ECO:0000313" key="1">
    <source>
        <dbReference type="EMBL" id="MBH5321242.1"/>
    </source>
</evidence>
<dbReference type="EMBL" id="JAEANY010000001">
    <property type="protein sequence ID" value="MBH5321242.1"/>
    <property type="molecule type" value="Genomic_DNA"/>
</dbReference>
<accession>A0ABS0MZV2</accession>
<evidence type="ECO:0000313" key="2">
    <source>
        <dbReference type="Proteomes" id="UP000602442"/>
    </source>
</evidence>
<dbReference type="Pfam" id="PF14907">
    <property type="entry name" value="NTP_transf_5"/>
    <property type="match status" value="1"/>
</dbReference>
<dbReference type="Proteomes" id="UP000602442">
    <property type="component" value="Unassembled WGS sequence"/>
</dbReference>
<sequence>MSAATLTEHAPVLRGLDVALAAMLRGEQADWQDAWSAEEKAAIERIRYHGIALALIEIGHDFSSWPAEVIEAIRDEARLQVLWEESHRDVLVPVLQRLAAEQIHCIVMKGTATAYLLHDTPAARRRGDSDVLIQPQQLDSVRALLEELDWTRHEIDYFGQESWLFDTGMGFVHAIDLHWRSVGTPFLAQVFGEVILFKNQIPLPRLCDAARTLSPPLLLLRAVMNQRLHDLSGYIQDYARVFADDRLIWLLDIALLMQRFSDADWADLVAAAERREMGAMCLDQLKKVDAFFDAPLPDDVASRLARKSDVTGVESYFALGSAGARLWRDLGSLDGFVPRLGHLQRHLFPSKDALEKRFPEAVHWPAPLLYARRFASGVRNVFAGRGQ</sequence>
<dbReference type="InterPro" id="IPR039498">
    <property type="entry name" value="NTP_transf_5"/>
</dbReference>